<dbReference type="Pfam" id="PF00360">
    <property type="entry name" value="PHY"/>
    <property type="match status" value="1"/>
</dbReference>
<dbReference type="InterPro" id="IPR000700">
    <property type="entry name" value="PAS-assoc_C"/>
</dbReference>
<evidence type="ECO:0000313" key="5">
    <source>
        <dbReference type="Proteomes" id="UP001595420"/>
    </source>
</evidence>
<evidence type="ECO:0000259" key="3">
    <source>
        <dbReference type="PROSITE" id="PS50113"/>
    </source>
</evidence>
<dbReference type="Pfam" id="PF01590">
    <property type="entry name" value="GAF"/>
    <property type="match status" value="1"/>
</dbReference>
<dbReference type="SMART" id="SM00065">
    <property type="entry name" value="GAF"/>
    <property type="match status" value="1"/>
</dbReference>
<reference evidence="5" key="1">
    <citation type="journal article" date="2019" name="Int. J. Syst. Evol. Microbiol.">
        <title>The Global Catalogue of Microorganisms (GCM) 10K type strain sequencing project: providing services to taxonomists for standard genome sequencing and annotation.</title>
        <authorList>
            <consortium name="The Broad Institute Genomics Platform"/>
            <consortium name="The Broad Institute Genome Sequencing Center for Infectious Disease"/>
            <person name="Wu L."/>
            <person name="Ma J."/>
        </authorList>
    </citation>
    <scope>NUCLEOTIDE SEQUENCE [LARGE SCALE GENOMIC DNA]</scope>
    <source>
        <strain evidence="5">CGMCC 1.16855</strain>
    </source>
</reference>
<evidence type="ECO:0000313" key="4">
    <source>
        <dbReference type="EMBL" id="MFC2998608.1"/>
    </source>
</evidence>
<evidence type="ECO:0000256" key="1">
    <source>
        <dbReference type="ARBA" id="ARBA00023170"/>
    </source>
</evidence>
<dbReference type="Proteomes" id="UP001595420">
    <property type="component" value="Unassembled WGS sequence"/>
</dbReference>
<evidence type="ECO:0000259" key="2">
    <source>
        <dbReference type="PROSITE" id="PS50046"/>
    </source>
</evidence>
<dbReference type="Pfam" id="PF08448">
    <property type="entry name" value="PAS_4"/>
    <property type="match status" value="1"/>
</dbReference>
<dbReference type="InterPro" id="IPR016132">
    <property type="entry name" value="Phyto_chromo_attachment"/>
</dbReference>
<sequence>MTIDLPGNSAGSPAFGTADLSNCEREQIHLAASIQPHGALLALHEPELTVLQVSANATAFLGLDRPALGRRLGDFAPDIARAIAPLLNDPLDVVPAAVRVPAGVAGGPALDVQLHRPIGGGVILELERAAPEDVAPRQLEPALQAILGSYALRPLCEEVCRTFRGLTGYDRVMLYRFDDDGHGEVFAEEHAAGLEPYLGNRYPASDIPAIARRLYIRNRVRVVTDVHYAPVPLEPRLSPLTGQDLDMSLCILRSTSPMHVQYLKNMGVGATLVASILVGGRLWGLISCHHQTPRRTPFALRAITELLAEAVGTRIAALESFVQSQAELAVRRLEQRMIEAITRDGDWRTALFDHAQTLLVPLGASGAALLFEGQAQTAGEVPGTAGLRDIGKWLDGQPRGPGGAPVIATASLAADAPHLAGLTRVASGVLAAPISTAPGEYLVWFRPEQVSTVTWGGDPNKPVLVGDDPRDLSPRRSFAKWNQVVEGRSEPWSPKDLATARLIGDTVTDVVLQFRSVRMLIAEDQLAQVRRQVGLSAQPVVICDPAGNIDLRNEAFDRLLPGLRGAAPRRIDHLLPYFADPTEVGRRLRDVLENRRSWRGEVRLADGQGPGGGRPVLVRADPVFSAPDRVLGFVFLFNDLVERKAADAARRRFQAGIEEGSRRPAGRLDSQADLDFQAILASVVENAQLAALEIAEGVDVARMPDLLESVRASVSRTAVVLETLIRHGSVVPPRGGTDRDAG</sequence>
<keyword evidence="5" id="KW-1185">Reference proteome</keyword>
<name>A0ABV7BQ03_9PROT</name>
<dbReference type="PROSITE" id="PS50113">
    <property type="entry name" value="PAC"/>
    <property type="match status" value="1"/>
</dbReference>
<dbReference type="Pfam" id="PF08446">
    <property type="entry name" value="PAS_2"/>
    <property type="match status" value="1"/>
</dbReference>
<dbReference type="InterPro" id="IPR013656">
    <property type="entry name" value="PAS_4"/>
</dbReference>
<dbReference type="InterPro" id="IPR003018">
    <property type="entry name" value="GAF"/>
</dbReference>
<keyword evidence="1" id="KW-0675">Receptor</keyword>
<dbReference type="InterPro" id="IPR013515">
    <property type="entry name" value="Phytochrome_cen-reg"/>
</dbReference>
<comment type="caution">
    <text evidence="4">The sequence shown here is derived from an EMBL/GenBank/DDBJ whole genome shotgun (WGS) entry which is preliminary data.</text>
</comment>
<feature type="domain" description="Phytochrome chromophore attachment site" evidence="2">
    <location>
        <begin position="151"/>
        <end position="309"/>
    </location>
</feature>
<proteinExistence type="predicted"/>
<dbReference type="PROSITE" id="PS50046">
    <property type="entry name" value="PHYTOCHROME_2"/>
    <property type="match status" value="1"/>
</dbReference>
<protein>
    <submittedName>
        <fullName evidence="4">GAF domain-containing protein</fullName>
    </submittedName>
</protein>
<dbReference type="InterPro" id="IPR013654">
    <property type="entry name" value="PAS_2"/>
</dbReference>
<organism evidence="4 5">
    <name type="scientific">Falsiroseomonas tokyonensis</name>
    <dbReference type="NCBI Taxonomy" id="430521"/>
    <lineage>
        <taxon>Bacteria</taxon>
        <taxon>Pseudomonadati</taxon>
        <taxon>Pseudomonadota</taxon>
        <taxon>Alphaproteobacteria</taxon>
        <taxon>Acetobacterales</taxon>
        <taxon>Roseomonadaceae</taxon>
        <taxon>Falsiroseomonas</taxon>
    </lineage>
</organism>
<feature type="domain" description="PAC" evidence="3">
    <location>
        <begin position="598"/>
        <end position="652"/>
    </location>
</feature>
<dbReference type="RefSeq" id="WP_216834046.1">
    <property type="nucleotide sequence ID" value="NZ_JAFNJS010000001.1"/>
</dbReference>
<gene>
    <name evidence="4" type="ORF">ACFOD3_01815</name>
</gene>
<accession>A0ABV7BQ03</accession>
<dbReference type="EMBL" id="JBHRSB010000001">
    <property type="protein sequence ID" value="MFC2998608.1"/>
    <property type="molecule type" value="Genomic_DNA"/>
</dbReference>